<dbReference type="PaxDb" id="4081-Solyc05g018930.1.1"/>
<evidence type="ECO:0000256" key="1">
    <source>
        <dbReference type="ARBA" id="ARBA00022527"/>
    </source>
</evidence>
<keyword evidence="6" id="KW-0418">Kinase</keyword>
<dbReference type="CDD" id="cd23509">
    <property type="entry name" value="Gnk2-like"/>
    <property type="match status" value="1"/>
</dbReference>
<dbReference type="Proteomes" id="UP000004994">
    <property type="component" value="Chromosome 5"/>
</dbReference>
<dbReference type="InterPro" id="IPR011009">
    <property type="entry name" value="Kinase-like_dom_sf"/>
</dbReference>
<evidence type="ECO:0000313" key="11">
    <source>
        <dbReference type="EnsemblPlants" id="Solyc05g018910.2.1"/>
    </source>
</evidence>
<feature type="region of interest" description="Disordered" evidence="9">
    <location>
        <begin position="314"/>
        <end position="333"/>
    </location>
</feature>
<keyword evidence="12" id="KW-1185">Reference proteome</keyword>
<dbReference type="AlphaFoldDB" id="A0A3Q7GJW0"/>
<evidence type="ECO:0000256" key="2">
    <source>
        <dbReference type="ARBA" id="ARBA00022679"/>
    </source>
</evidence>
<evidence type="ECO:0000256" key="9">
    <source>
        <dbReference type="SAM" id="MobiDB-lite"/>
    </source>
</evidence>
<dbReference type="OMA" id="IAQCVER"/>
<dbReference type="Gene3D" id="1.10.510.10">
    <property type="entry name" value="Transferase(Phosphotransferase) domain 1"/>
    <property type="match status" value="1"/>
</dbReference>
<feature type="domain" description="Gnk2-homologous" evidence="10">
    <location>
        <begin position="1"/>
        <end position="67"/>
    </location>
</feature>
<reference evidence="11" key="2">
    <citation type="submission" date="2019-01" db="UniProtKB">
        <authorList>
            <consortium name="EnsemblPlants"/>
        </authorList>
    </citation>
    <scope>IDENTIFICATION</scope>
    <source>
        <strain evidence="11">cv. Heinz 1706</strain>
    </source>
</reference>
<dbReference type="InterPro" id="IPR052059">
    <property type="entry name" value="CR_Ser/Thr_kinase"/>
</dbReference>
<dbReference type="InterPro" id="IPR038408">
    <property type="entry name" value="GNK2_sf"/>
</dbReference>
<dbReference type="PANTHER" id="PTHR47973">
    <property type="entry name" value="CYSTEINE-RICH RECEPTOR-LIKE PROTEIN KINASE 3"/>
    <property type="match status" value="1"/>
</dbReference>
<keyword evidence="3" id="KW-0732">Signal</keyword>
<proteinExistence type="predicted"/>
<evidence type="ECO:0000256" key="6">
    <source>
        <dbReference type="ARBA" id="ARBA00022777"/>
    </source>
</evidence>
<dbReference type="PROSITE" id="PS51473">
    <property type="entry name" value="GNK2"/>
    <property type="match status" value="1"/>
</dbReference>
<dbReference type="Pfam" id="PF00069">
    <property type="entry name" value="Pkinase"/>
    <property type="match status" value="1"/>
</dbReference>
<name>A0A3Q7GJW0_SOLLC</name>
<accession>A0A3Q7GJW0</accession>
<protein>
    <recommendedName>
        <fullName evidence="10">Gnk2-homologous domain-containing protein</fullName>
    </recommendedName>
</protein>
<dbReference type="GO" id="GO:0005524">
    <property type="term" value="F:ATP binding"/>
    <property type="evidence" value="ECO:0007669"/>
    <property type="project" value="UniProtKB-KW"/>
</dbReference>
<keyword evidence="1" id="KW-0723">Serine/threonine-protein kinase</keyword>
<evidence type="ECO:0000256" key="7">
    <source>
        <dbReference type="ARBA" id="ARBA00022840"/>
    </source>
</evidence>
<evidence type="ECO:0000256" key="3">
    <source>
        <dbReference type="ARBA" id="ARBA00022729"/>
    </source>
</evidence>
<dbReference type="Gene3D" id="3.30.430.20">
    <property type="entry name" value="Gnk2 domain, C-X8-C-X2-C motif"/>
    <property type="match status" value="1"/>
</dbReference>
<evidence type="ECO:0000256" key="8">
    <source>
        <dbReference type="ARBA" id="ARBA00023170"/>
    </source>
</evidence>
<keyword evidence="8" id="KW-0675">Receptor</keyword>
<sequence>MDGAVAMPLIQQIFRYYALASCYQDLPHNDCVQCFLISCSKLPTCLPAVSGRVYLDGCFIRYDYYNFFGEATDSFKDKLNCSSSFGRAVTDSDQLGLGVAAGNLIENVTKTAIENDGYAVGKLNGIYGLAQCWRTNKIKVLSWKERLHIIVGTAEGLAFLHEADKTHLSSGIAGTLGYMAPEYLVKGQLTEKADVYSYAALVLEIVCGRKNISLAEDDSGSLLQTVWKLYTTNQVTKAIDPMLKDDFLPEEASKVLKIGLLCTQASVTLRPSMSDVVQMLTTYGQQPIPEPCQPPFLRSSSSLKRFVSNTISKLDESGNSSTMHSSSHGPHIK</sequence>
<keyword evidence="2" id="KW-0808">Transferase</keyword>
<dbReference type="InterPro" id="IPR000719">
    <property type="entry name" value="Prot_kinase_dom"/>
</dbReference>
<keyword evidence="5" id="KW-0547">Nucleotide-binding</keyword>
<dbReference type="Pfam" id="PF01657">
    <property type="entry name" value="Stress-antifung"/>
    <property type="match status" value="1"/>
</dbReference>
<feature type="compositionally biased region" description="Low complexity" evidence="9">
    <location>
        <begin position="317"/>
        <end position="333"/>
    </location>
</feature>
<organism evidence="11">
    <name type="scientific">Solanum lycopersicum</name>
    <name type="common">Tomato</name>
    <name type="synonym">Lycopersicon esculentum</name>
    <dbReference type="NCBI Taxonomy" id="4081"/>
    <lineage>
        <taxon>Eukaryota</taxon>
        <taxon>Viridiplantae</taxon>
        <taxon>Streptophyta</taxon>
        <taxon>Embryophyta</taxon>
        <taxon>Tracheophyta</taxon>
        <taxon>Spermatophyta</taxon>
        <taxon>Magnoliopsida</taxon>
        <taxon>eudicotyledons</taxon>
        <taxon>Gunneridae</taxon>
        <taxon>Pentapetalae</taxon>
        <taxon>asterids</taxon>
        <taxon>lamiids</taxon>
        <taxon>Solanales</taxon>
        <taxon>Solanaceae</taxon>
        <taxon>Solanoideae</taxon>
        <taxon>Solaneae</taxon>
        <taxon>Solanum</taxon>
        <taxon>Solanum subgen. Lycopersicon</taxon>
    </lineage>
</organism>
<evidence type="ECO:0000313" key="12">
    <source>
        <dbReference type="Proteomes" id="UP000004994"/>
    </source>
</evidence>
<evidence type="ECO:0000259" key="10">
    <source>
        <dbReference type="PROSITE" id="PS51473"/>
    </source>
</evidence>
<dbReference type="EnsemblPlants" id="Solyc05g018910.2.1">
    <property type="protein sequence ID" value="Solyc05g018910.2.1"/>
    <property type="gene ID" value="Solyc05g018910.2"/>
</dbReference>
<dbReference type="InterPro" id="IPR002902">
    <property type="entry name" value="GNK2"/>
</dbReference>
<evidence type="ECO:0000256" key="5">
    <source>
        <dbReference type="ARBA" id="ARBA00022741"/>
    </source>
</evidence>
<evidence type="ECO:0000256" key="4">
    <source>
        <dbReference type="ARBA" id="ARBA00022737"/>
    </source>
</evidence>
<dbReference type="SUPFAM" id="SSF56112">
    <property type="entry name" value="Protein kinase-like (PK-like)"/>
    <property type="match status" value="1"/>
</dbReference>
<dbReference type="Gramene" id="Solyc05g018910.2.1">
    <property type="protein sequence ID" value="Solyc05g018910.2.1"/>
    <property type="gene ID" value="Solyc05g018910.2"/>
</dbReference>
<keyword evidence="7" id="KW-0067">ATP-binding</keyword>
<reference evidence="11" key="1">
    <citation type="journal article" date="2012" name="Nature">
        <title>The tomato genome sequence provides insights into fleshy fruit evolution.</title>
        <authorList>
            <consortium name="Tomato Genome Consortium"/>
        </authorList>
    </citation>
    <scope>NUCLEOTIDE SEQUENCE [LARGE SCALE GENOMIC DNA]</scope>
    <source>
        <strain evidence="11">cv. Heinz 1706</strain>
    </source>
</reference>
<keyword evidence="4" id="KW-0677">Repeat</keyword>
<dbReference type="InParanoid" id="A0A3Q7GJW0"/>
<dbReference type="GO" id="GO:0004674">
    <property type="term" value="F:protein serine/threonine kinase activity"/>
    <property type="evidence" value="ECO:0007669"/>
    <property type="project" value="UniProtKB-KW"/>
</dbReference>